<evidence type="ECO:0000313" key="2">
    <source>
        <dbReference type="EMBL" id="EFH84857.1"/>
    </source>
</evidence>
<organism evidence="2 3">
    <name type="scientific">Ktedonobacter racemifer DSM 44963</name>
    <dbReference type="NCBI Taxonomy" id="485913"/>
    <lineage>
        <taxon>Bacteria</taxon>
        <taxon>Bacillati</taxon>
        <taxon>Chloroflexota</taxon>
        <taxon>Ktedonobacteria</taxon>
        <taxon>Ktedonobacterales</taxon>
        <taxon>Ktedonobacteraceae</taxon>
        <taxon>Ktedonobacter</taxon>
    </lineage>
</organism>
<feature type="domain" description="eCIS core" evidence="1">
    <location>
        <begin position="80"/>
        <end position="157"/>
    </location>
</feature>
<dbReference type="AlphaFoldDB" id="D6TXC4"/>
<proteinExistence type="predicted"/>
<dbReference type="Proteomes" id="UP000004508">
    <property type="component" value="Unassembled WGS sequence"/>
</dbReference>
<dbReference type="InParanoid" id="D6TXC4"/>
<dbReference type="OrthoDB" id="292792at2"/>
<keyword evidence="3" id="KW-1185">Reference proteome</keyword>
<reference evidence="2 3" key="1">
    <citation type="journal article" date="2011" name="Stand. Genomic Sci.">
        <title>Non-contiguous finished genome sequence and contextual data of the filamentous soil bacterium Ktedonobacter racemifer type strain (SOSP1-21).</title>
        <authorList>
            <person name="Chang Y.J."/>
            <person name="Land M."/>
            <person name="Hauser L."/>
            <person name="Chertkov O."/>
            <person name="Del Rio T.G."/>
            <person name="Nolan M."/>
            <person name="Copeland A."/>
            <person name="Tice H."/>
            <person name="Cheng J.F."/>
            <person name="Lucas S."/>
            <person name="Han C."/>
            <person name="Goodwin L."/>
            <person name="Pitluck S."/>
            <person name="Ivanova N."/>
            <person name="Ovchinikova G."/>
            <person name="Pati A."/>
            <person name="Chen A."/>
            <person name="Palaniappan K."/>
            <person name="Mavromatis K."/>
            <person name="Liolios K."/>
            <person name="Brettin T."/>
            <person name="Fiebig A."/>
            <person name="Rohde M."/>
            <person name="Abt B."/>
            <person name="Goker M."/>
            <person name="Detter J.C."/>
            <person name="Woyke T."/>
            <person name="Bristow J."/>
            <person name="Eisen J.A."/>
            <person name="Markowitz V."/>
            <person name="Hugenholtz P."/>
            <person name="Kyrpides N.C."/>
            <person name="Klenk H.P."/>
            <person name="Lapidus A."/>
        </authorList>
    </citation>
    <scope>NUCLEOTIDE SEQUENCE [LARGE SCALE GENOMIC DNA]</scope>
    <source>
        <strain evidence="3">DSM 44963</strain>
    </source>
</reference>
<protein>
    <recommendedName>
        <fullName evidence="1">eCIS core domain-containing protein</fullName>
    </recommendedName>
</protein>
<evidence type="ECO:0000259" key="1">
    <source>
        <dbReference type="Pfam" id="PF13699"/>
    </source>
</evidence>
<sequence>MSMQTQVQIKASPTSQRSFTPVQTGLLQRKCACGGNPGVDGECEECRRKRLSLQRRAATQAMPSTVPFIVHEVLRSSGQPLDQKTRAFMEPRFGHDFSQVRVHTDARATESARAVNALAYTVGRDVVFGSRSYNPHTIAGRFLLAHELTHVAQQKDGNGIVPETLIVNDPGDVAEQEANTVAQSVVHGTAASNISRNIGPCSLHRLPFGIRLPSGLRRLDPATEEPAARSVYGSSLNYGDIYISDALGGGGRPFTTVVPGLFASSLGTVINAGPALFGTPGSNPSLLTHELAHCWQSQHHFDPAQFMVNSIASQAAAGAIGGGASAYCYVPGKPFGQYGAEQIAQQVENGVSAIISHISSVPAGTVDAENVASLSVPHWEKRGSPGVTC</sequence>
<evidence type="ECO:0000313" key="3">
    <source>
        <dbReference type="Proteomes" id="UP000004508"/>
    </source>
</evidence>
<accession>D6TXC4</accession>
<comment type="caution">
    <text evidence="2">The sequence shown here is derived from an EMBL/GenBank/DDBJ whole genome shotgun (WGS) entry which is preliminary data.</text>
</comment>
<dbReference type="STRING" id="485913.Krac_5972"/>
<dbReference type="Pfam" id="PF13699">
    <property type="entry name" value="eCIS_core"/>
    <property type="match status" value="1"/>
</dbReference>
<dbReference type="InterPro" id="IPR025295">
    <property type="entry name" value="eCIS_core_dom"/>
</dbReference>
<dbReference type="EMBL" id="ADVG01000003">
    <property type="protein sequence ID" value="EFH84857.1"/>
    <property type="molecule type" value="Genomic_DNA"/>
</dbReference>
<gene>
    <name evidence="2" type="ORF">Krac_5972</name>
</gene>
<name>D6TXC4_KTERA</name>
<dbReference type="eggNOG" id="COG3115">
    <property type="taxonomic scope" value="Bacteria"/>
</dbReference>
<dbReference type="RefSeq" id="WP_007916666.1">
    <property type="nucleotide sequence ID" value="NZ_ADVG01000003.1"/>
</dbReference>